<feature type="transmembrane region" description="Helical" evidence="1">
    <location>
        <begin position="50"/>
        <end position="76"/>
    </location>
</feature>
<accession>A0A1G2IYJ4</accession>
<feature type="transmembrane region" description="Helical" evidence="1">
    <location>
        <begin position="88"/>
        <end position="109"/>
    </location>
</feature>
<dbReference type="Proteomes" id="UP000178650">
    <property type="component" value="Unassembled WGS sequence"/>
</dbReference>
<protein>
    <submittedName>
        <fullName evidence="2">Uncharacterized protein</fullName>
    </submittedName>
</protein>
<proteinExistence type="predicted"/>
<dbReference type="EMBL" id="MHPJ01000004">
    <property type="protein sequence ID" value="OGZ79400.1"/>
    <property type="molecule type" value="Genomic_DNA"/>
</dbReference>
<evidence type="ECO:0000313" key="3">
    <source>
        <dbReference type="Proteomes" id="UP000178650"/>
    </source>
</evidence>
<reference evidence="2 3" key="1">
    <citation type="journal article" date="2016" name="Nat. Commun.">
        <title>Thousands of microbial genomes shed light on interconnected biogeochemical processes in an aquifer system.</title>
        <authorList>
            <person name="Anantharaman K."/>
            <person name="Brown C.T."/>
            <person name="Hug L.A."/>
            <person name="Sharon I."/>
            <person name="Castelle C.J."/>
            <person name="Probst A.J."/>
            <person name="Thomas B.C."/>
            <person name="Singh A."/>
            <person name="Wilkins M.J."/>
            <person name="Karaoz U."/>
            <person name="Brodie E.L."/>
            <person name="Williams K.H."/>
            <person name="Hubbard S.S."/>
            <person name="Banfield J.F."/>
        </authorList>
    </citation>
    <scope>NUCLEOTIDE SEQUENCE [LARGE SCALE GENOMIC DNA]</scope>
</reference>
<evidence type="ECO:0000313" key="2">
    <source>
        <dbReference type="EMBL" id="OGZ79400.1"/>
    </source>
</evidence>
<keyword evidence="1" id="KW-0472">Membrane</keyword>
<sequence>MKKLFKKIHWWVIGYFCSALFYFISVYLIHKEAEVVEKTIASTTMEGLGFSYAWLFFSLISIFIFIFFLGISLLLHRRGIEQFSHKEFSLAVILTLIVIIAINPFRYLFPIVYYNNMESCLEIANSVTKSSCILKNCKDPKYGFYGSGPTECLFDMALKVKDPFLCEKIDINFGEVGCKCLYKLNKEGVESLAGRLAADKDGCGNQYVGNIMRTCKAIRLNDISVCKEEITNFNSDKIN</sequence>
<organism evidence="2 3">
    <name type="scientific">Candidatus Staskawiczbacteria bacterium RIFOXYB1_FULL_37_44</name>
    <dbReference type="NCBI Taxonomy" id="1802223"/>
    <lineage>
        <taxon>Bacteria</taxon>
        <taxon>Candidatus Staskawicziibacteriota</taxon>
    </lineage>
</organism>
<comment type="caution">
    <text evidence="2">The sequence shown here is derived from an EMBL/GenBank/DDBJ whole genome shotgun (WGS) entry which is preliminary data.</text>
</comment>
<dbReference type="STRING" id="1802223.A2358_00345"/>
<dbReference type="AlphaFoldDB" id="A0A1G2IYJ4"/>
<gene>
    <name evidence="2" type="ORF">A2358_00345</name>
</gene>
<feature type="transmembrane region" description="Helical" evidence="1">
    <location>
        <begin position="12"/>
        <end position="30"/>
    </location>
</feature>
<keyword evidence="1" id="KW-1133">Transmembrane helix</keyword>
<evidence type="ECO:0000256" key="1">
    <source>
        <dbReference type="SAM" id="Phobius"/>
    </source>
</evidence>
<name>A0A1G2IYJ4_9BACT</name>
<keyword evidence="1" id="KW-0812">Transmembrane</keyword>